<feature type="non-terminal residue" evidence="10">
    <location>
        <position position="771"/>
    </location>
</feature>
<dbReference type="InterPro" id="IPR013783">
    <property type="entry name" value="Ig-like_fold"/>
</dbReference>
<protein>
    <recommendedName>
        <fullName evidence="9">Ig-like domain-containing protein</fullName>
    </recommendedName>
</protein>
<evidence type="ECO:0000256" key="4">
    <source>
        <dbReference type="ARBA" id="ARBA00023136"/>
    </source>
</evidence>
<evidence type="ECO:0000256" key="1">
    <source>
        <dbReference type="ARBA" id="ARBA00004370"/>
    </source>
</evidence>
<comment type="caution">
    <text evidence="10">The sequence shown here is derived from an EMBL/GenBank/DDBJ whole genome shotgun (WGS) entry which is preliminary data.</text>
</comment>
<dbReference type="SUPFAM" id="SSF48726">
    <property type="entry name" value="Immunoglobulin"/>
    <property type="match status" value="2"/>
</dbReference>
<gene>
    <name evidence="10" type="ORF">BaRGS_00030415</name>
</gene>
<reference evidence="10 11" key="1">
    <citation type="journal article" date="2023" name="Sci. Data">
        <title>Genome assembly of the Korean intertidal mud-creeper Batillaria attramentaria.</title>
        <authorList>
            <person name="Patra A.K."/>
            <person name="Ho P.T."/>
            <person name="Jun S."/>
            <person name="Lee S.J."/>
            <person name="Kim Y."/>
            <person name="Won Y.J."/>
        </authorList>
    </citation>
    <scope>NUCLEOTIDE SEQUENCE [LARGE SCALE GENOMIC DNA]</scope>
    <source>
        <strain evidence="10">Wonlab-2016</strain>
    </source>
</reference>
<dbReference type="EMBL" id="JACVVK020000328">
    <property type="protein sequence ID" value="KAK7478341.1"/>
    <property type="molecule type" value="Genomic_DNA"/>
</dbReference>
<accession>A0ABD0JTA1</accession>
<evidence type="ECO:0000256" key="7">
    <source>
        <dbReference type="SAM" id="MobiDB-lite"/>
    </source>
</evidence>
<dbReference type="Proteomes" id="UP001519460">
    <property type="component" value="Unassembled WGS sequence"/>
</dbReference>
<keyword evidence="3" id="KW-0677">Repeat</keyword>
<feature type="transmembrane region" description="Helical" evidence="8">
    <location>
        <begin position="12"/>
        <end position="35"/>
    </location>
</feature>
<dbReference type="CDD" id="cd00096">
    <property type="entry name" value="Ig"/>
    <property type="match status" value="2"/>
</dbReference>
<keyword evidence="5" id="KW-1015">Disulfide bond</keyword>
<evidence type="ECO:0000313" key="11">
    <source>
        <dbReference type="Proteomes" id="UP001519460"/>
    </source>
</evidence>
<feature type="compositionally biased region" description="Polar residues" evidence="7">
    <location>
        <begin position="714"/>
        <end position="756"/>
    </location>
</feature>
<feature type="region of interest" description="Disordered" evidence="7">
    <location>
        <begin position="697"/>
        <end position="771"/>
    </location>
</feature>
<dbReference type="PROSITE" id="PS50835">
    <property type="entry name" value="IG_LIKE"/>
    <property type="match status" value="1"/>
</dbReference>
<evidence type="ECO:0000256" key="6">
    <source>
        <dbReference type="ARBA" id="ARBA00023180"/>
    </source>
</evidence>
<dbReference type="PANTHER" id="PTHR23277:SF108">
    <property type="entry name" value="FASCICLIN-3"/>
    <property type="match status" value="1"/>
</dbReference>
<feature type="region of interest" description="Disordered" evidence="7">
    <location>
        <begin position="45"/>
        <end position="90"/>
    </location>
</feature>
<keyword evidence="2" id="KW-0732">Signal</keyword>
<dbReference type="InterPro" id="IPR051427">
    <property type="entry name" value="Nectin/Nectin-like"/>
</dbReference>
<dbReference type="Pfam" id="PF13927">
    <property type="entry name" value="Ig_3"/>
    <property type="match status" value="2"/>
</dbReference>
<feature type="non-terminal residue" evidence="10">
    <location>
        <position position="1"/>
    </location>
</feature>
<feature type="compositionally biased region" description="Basic and acidic residues" evidence="7">
    <location>
        <begin position="697"/>
        <end position="711"/>
    </location>
</feature>
<organism evidence="10 11">
    <name type="scientific">Batillaria attramentaria</name>
    <dbReference type="NCBI Taxonomy" id="370345"/>
    <lineage>
        <taxon>Eukaryota</taxon>
        <taxon>Metazoa</taxon>
        <taxon>Spiralia</taxon>
        <taxon>Lophotrochozoa</taxon>
        <taxon>Mollusca</taxon>
        <taxon>Gastropoda</taxon>
        <taxon>Caenogastropoda</taxon>
        <taxon>Sorbeoconcha</taxon>
        <taxon>Cerithioidea</taxon>
        <taxon>Batillariidae</taxon>
        <taxon>Batillaria</taxon>
    </lineage>
</organism>
<sequence>TVVPEDTPMAVIVGGVVGGILVLATVAAVVGVLIWKKRNPRYEKPLPRRERESDAYTGLQPTNNDTGRQPPAGIANPQNSTGHGELDHPHSYMEVLPPDNTYDPLQMTRRQDTAVYTDLRPTGPGGRGTDRAVVNNFTINDTSGSLAVNERDNVTVIFTCNARGRPAPNVTLHKANGELPNEVGNTPSDEHKTVSSTLVGVTSEDMGTYTCTADNNFTSPKQEKVQLNVRTAPTGNSTTTKENPQVMTKEGLSFTVIAFPEPDIFHFTFYGNKLNPALSSVPSGTFNVTSIVEDPSLPVVICSIKPLDVPYDRLGVYRVEVSNGLEGTYKYFFEVNETDTVTVVPEDTPTAFIVGGAVAGILVLATVAVVVGVLIRKKRNPRYEKPLPRRERESDAYTGLQPTNNDTGGQPPAGIANPQHPTGLTESDRPHSYMEVLPPDNKCDPLHVSRRQDTAVYTELHPTGPGGRGTDKATVKSFTINGTSGSLAVNEWDNATVIFTCNARGRPAPSVTLHKVNGELLNEIGNTPSDQYDKTVSYTILRVTSEDMRRYICTADNSFTTPNEDNFQLNVRIAPRAMNFTTTKENPELLAKMGLSFTVVAFPKPEMFTFTFYGNKSLSSVPSGTFKVTSIVEDPSLPVVICSIKPLDVPHDRLATVPSGDSPVAAIVGGVVGGILVLTVAVVVGVLIWKKRNPRYERPLPRREGESDHYTDLTPPSNASNQQSTNGISNSVPPTDYSDATYQSPSYVNMSTSPRENTYDPLQMSDGPSTD</sequence>
<evidence type="ECO:0000313" key="10">
    <source>
        <dbReference type="EMBL" id="KAK7478341.1"/>
    </source>
</evidence>
<feature type="transmembrane region" description="Helical" evidence="8">
    <location>
        <begin position="664"/>
        <end position="689"/>
    </location>
</feature>
<keyword evidence="8" id="KW-0812">Transmembrane</keyword>
<dbReference type="InterPro" id="IPR036179">
    <property type="entry name" value="Ig-like_dom_sf"/>
</dbReference>
<dbReference type="SMART" id="SM00409">
    <property type="entry name" value="IG"/>
    <property type="match status" value="2"/>
</dbReference>
<evidence type="ECO:0000259" key="9">
    <source>
        <dbReference type="PROSITE" id="PS50835"/>
    </source>
</evidence>
<evidence type="ECO:0000256" key="3">
    <source>
        <dbReference type="ARBA" id="ARBA00022737"/>
    </source>
</evidence>
<dbReference type="AlphaFoldDB" id="A0ABD0JTA1"/>
<name>A0ABD0JTA1_9CAEN</name>
<keyword evidence="4 8" id="KW-0472">Membrane</keyword>
<keyword evidence="8" id="KW-1133">Transmembrane helix</keyword>
<feature type="transmembrane region" description="Helical" evidence="8">
    <location>
        <begin position="351"/>
        <end position="375"/>
    </location>
</feature>
<dbReference type="PANTHER" id="PTHR23277">
    <property type="entry name" value="NECTIN-RELATED"/>
    <property type="match status" value="1"/>
</dbReference>
<evidence type="ECO:0000256" key="2">
    <source>
        <dbReference type="ARBA" id="ARBA00022729"/>
    </source>
</evidence>
<dbReference type="SMART" id="SM00408">
    <property type="entry name" value="IGc2"/>
    <property type="match status" value="2"/>
</dbReference>
<proteinExistence type="predicted"/>
<keyword evidence="6" id="KW-0325">Glycoprotein</keyword>
<evidence type="ECO:0000256" key="8">
    <source>
        <dbReference type="SAM" id="Phobius"/>
    </source>
</evidence>
<keyword evidence="11" id="KW-1185">Reference proteome</keyword>
<evidence type="ECO:0000256" key="5">
    <source>
        <dbReference type="ARBA" id="ARBA00023157"/>
    </source>
</evidence>
<dbReference type="InterPro" id="IPR007110">
    <property type="entry name" value="Ig-like_dom"/>
</dbReference>
<feature type="region of interest" description="Disordered" evidence="7">
    <location>
        <begin position="384"/>
        <end position="432"/>
    </location>
</feature>
<dbReference type="GO" id="GO:0016020">
    <property type="term" value="C:membrane"/>
    <property type="evidence" value="ECO:0007669"/>
    <property type="project" value="UniProtKB-SubCell"/>
</dbReference>
<feature type="compositionally biased region" description="Basic and acidic residues" evidence="7">
    <location>
        <begin position="384"/>
        <end position="395"/>
    </location>
</feature>
<dbReference type="InterPro" id="IPR003599">
    <property type="entry name" value="Ig_sub"/>
</dbReference>
<dbReference type="InterPro" id="IPR003598">
    <property type="entry name" value="Ig_sub2"/>
</dbReference>
<comment type="subcellular location">
    <subcellularLocation>
        <location evidence="1">Membrane</location>
    </subcellularLocation>
</comment>
<dbReference type="Gene3D" id="2.60.40.10">
    <property type="entry name" value="Immunoglobulins"/>
    <property type="match status" value="2"/>
</dbReference>
<feature type="compositionally biased region" description="Basic and acidic residues" evidence="7">
    <location>
        <begin position="45"/>
        <end position="54"/>
    </location>
</feature>
<feature type="domain" description="Ig-like" evidence="9">
    <location>
        <begin position="124"/>
        <end position="228"/>
    </location>
</feature>